<dbReference type="InterPro" id="IPR001633">
    <property type="entry name" value="EAL_dom"/>
</dbReference>
<dbReference type="SMART" id="SM00052">
    <property type="entry name" value="EAL"/>
    <property type="match status" value="1"/>
</dbReference>
<feature type="transmembrane region" description="Helical" evidence="1">
    <location>
        <begin position="66"/>
        <end position="85"/>
    </location>
</feature>
<dbReference type="SUPFAM" id="SSF55785">
    <property type="entry name" value="PYP-like sensor domain (PAS domain)"/>
    <property type="match status" value="1"/>
</dbReference>
<feature type="domain" description="GGDEF" evidence="3">
    <location>
        <begin position="369"/>
        <end position="497"/>
    </location>
</feature>
<evidence type="ECO:0000259" key="2">
    <source>
        <dbReference type="PROSITE" id="PS50883"/>
    </source>
</evidence>
<gene>
    <name evidence="4" type="ORF">H8Z76_09875</name>
</gene>
<dbReference type="Pfam" id="PF00563">
    <property type="entry name" value="EAL"/>
    <property type="match status" value="1"/>
</dbReference>
<dbReference type="PANTHER" id="PTHR33121">
    <property type="entry name" value="CYCLIC DI-GMP PHOSPHODIESTERASE PDEF"/>
    <property type="match status" value="1"/>
</dbReference>
<evidence type="ECO:0000256" key="1">
    <source>
        <dbReference type="SAM" id="Phobius"/>
    </source>
</evidence>
<dbReference type="Pfam" id="PF00990">
    <property type="entry name" value="GGDEF"/>
    <property type="match status" value="1"/>
</dbReference>
<feature type="transmembrane region" description="Helical" evidence="1">
    <location>
        <begin position="176"/>
        <end position="194"/>
    </location>
</feature>
<dbReference type="PROSITE" id="PS50883">
    <property type="entry name" value="EAL"/>
    <property type="match status" value="1"/>
</dbReference>
<dbReference type="InterPro" id="IPR000160">
    <property type="entry name" value="GGDEF_dom"/>
</dbReference>
<dbReference type="Proteomes" id="UP000621540">
    <property type="component" value="Unassembled WGS sequence"/>
</dbReference>
<dbReference type="PROSITE" id="PS50887">
    <property type="entry name" value="GGDEF"/>
    <property type="match status" value="1"/>
</dbReference>
<feature type="transmembrane region" description="Helical" evidence="1">
    <location>
        <begin position="6"/>
        <end position="23"/>
    </location>
</feature>
<dbReference type="Gene3D" id="3.30.70.270">
    <property type="match status" value="1"/>
</dbReference>
<protein>
    <submittedName>
        <fullName evidence="4">EAL domain-containing protein</fullName>
    </submittedName>
</protein>
<dbReference type="PANTHER" id="PTHR33121:SF71">
    <property type="entry name" value="OXYGEN SENSOR PROTEIN DOSP"/>
    <property type="match status" value="1"/>
</dbReference>
<keyword evidence="5" id="KW-1185">Reference proteome</keyword>
<organism evidence="4 5">
    <name type="scientific">Roseburia yibonii</name>
    <dbReference type="NCBI Taxonomy" id="2763063"/>
    <lineage>
        <taxon>Bacteria</taxon>
        <taxon>Bacillati</taxon>
        <taxon>Bacillota</taxon>
        <taxon>Clostridia</taxon>
        <taxon>Lachnospirales</taxon>
        <taxon>Lachnospiraceae</taxon>
        <taxon>Roseburia</taxon>
    </lineage>
</organism>
<evidence type="ECO:0000313" key="4">
    <source>
        <dbReference type="EMBL" id="MBC5754310.1"/>
    </source>
</evidence>
<dbReference type="CDD" id="cd01948">
    <property type="entry name" value="EAL"/>
    <property type="match status" value="1"/>
</dbReference>
<feature type="domain" description="EAL" evidence="2">
    <location>
        <begin position="506"/>
        <end position="758"/>
    </location>
</feature>
<dbReference type="InterPro" id="IPR050706">
    <property type="entry name" value="Cyclic-di-GMP_PDE-like"/>
</dbReference>
<name>A0ABR7IBJ6_9FIRM</name>
<dbReference type="NCBIfam" id="TIGR00254">
    <property type="entry name" value="GGDEF"/>
    <property type="match status" value="1"/>
</dbReference>
<keyword evidence="1" id="KW-0472">Membrane</keyword>
<evidence type="ECO:0000313" key="5">
    <source>
        <dbReference type="Proteomes" id="UP000621540"/>
    </source>
</evidence>
<dbReference type="RefSeq" id="WP_186982395.1">
    <property type="nucleotide sequence ID" value="NZ_JACOQH010000007.1"/>
</dbReference>
<feature type="transmembrane region" description="Helical" evidence="1">
    <location>
        <begin position="146"/>
        <end position="164"/>
    </location>
</feature>
<accession>A0ABR7IBJ6</accession>
<comment type="caution">
    <text evidence="4">The sequence shown here is derived from an EMBL/GenBank/DDBJ whole genome shotgun (WGS) entry which is preliminary data.</text>
</comment>
<keyword evidence="1" id="KW-0812">Transmembrane</keyword>
<dbReference type="EMBL" id="JACOQH010000007">
    <property type="protein sequence ID" value="MBC5754310.1"/>
    <property type="molecule type" value="Genomic_DNA"/>
</dbReference>
<keyword evidence="1" id="KW-1133">Transmembrane helix</keyword>
<reference evidence="4 5" key="1">
    <citation type="submission" date="2020-08" db="EMBL/GenBank/DDBJ databases">
        <title>Genome public.</title>
        <authorList>
            <person name="Liu C."/>
            <person name="Sun Q."/>
        </authorList>
    </citation>
    <scope>NUCLEOTIDE SEQUENCE [LARGE SCALE GENOMIC DNA]</scope>
    <source>
        <strain evidence="4 5">BX0805</strain>
    </source>
</reference>
<dbReference type="Gene3D" id="3.30.450.20">
    <property type="entry name" value="PAS domain"/>
    <property type="match status" value="1"/>
</dbReference>
<dbReference type="InterPro" id="IPR029787">
    <property type="entry name" value="Nucleotide_cyclase"/>
</dbReference>
<sequence>MKALYGVLIIIEILALGVCALKAEKRRGKLAKIVFCYESVAFLCGIIFAAYTFVPGVFVTTLCKGLTLACFDWLLILLMYYTQYYTGLFHGVRVVKLLMEAYAAIETVMLIVNAWTHHMFSVGEMTGDMIAVEFVKGSFFYQMHFIYSYVLIAILILAYLFMIARASKFYRFRYEVILSALVVGFVLDLLSIHSQSIYDVSMIMFGVMSMLIYYFTFSYVPNELIESTLSLIIRDMNNGIICFDNRGICVYCNDLVRKLYKVSGRPDVLEQMYWNWLSDSGEKRADLMRFQMPVEEDGKERYYEIVYKRVYDDKNNFVCDCFIFNDRTEEIESLEHEKYRASHDRLTGLLNREQFYLDTSERLHQNPDKKYCIICSNIRDFKFVNELFGIEKGNDILLRQAELMRTHTGAGALCARLQGDRFAVCMEQKAFREEMLFEIVEKIQEEVNNSSFRLHVFAGVYNIQNPKEPVSIMCDKANLASETIKNDYHSSLAYYDDELLKRSIEERRIIGEFERALEQNEFVMFLQPQVDEAGKAYGAEALVRWEHPERGLLSPAVFIDILEKAGLIYKLDRYIWEKAAEKLAEWKKNNAGAYHISVNISTKDFYLVDVYETFTGLVQKYEIDPEMLKLEITETALMSDFKKNMEILKRLQDFGFKIEIDDFGSGYSSLNMLKDISADVLKIDMGFLRASENEVKGKDILESIIVLADKLGMEVITEGVETEKQLSMLTRMGCKMFQGYYFSRPVPVDEFEEKYGIN</sequence>
<feature type="transmembrane region" description="Helical" evidence="1">
    <location>
        <begin position="35"/>
        <end position="54"/>
    </location>
</feature>
<evidence type="ECO:0000259" key="3">
    <source>
        <dbReference type="PROSITE" id="PS50887"/>
    </source>
</evidence>
<dbReference type="InterPro" id="IPR043128">
    <property type="entry name" value="Rev_trsase/Diguanyl_cyclase"/>
</dbReference>
<dbReference type="Gene3D" id="3.20.20.450">
    <property type="entry name" value="EAL domain"/>
    <property type="match status" value="1"/>
</dbReference>
<dbReference type="SUPFAM" id="SSF55073">
    <property type="entry name" value="Nucleotide cyclase"/>
    <property type="match status" value="1"/>
</dbReference>
<dbReference type="InterPro" id="IPR035919">
    <property type="entry name" value="EAL_sf"/>
</dbReference>
<dbReference type="SMART" id="SM00267">
    <property type="entry name" value="GGDEF"/>
    <property type="match status" value="1"/>
</dbReference>
<feature type="transmembrane region" description="Helical" evidence="1">
    <location>
        <begin position="97"/>
        <end position="116"/>
    </location>
</feature>
<dbReference type="SUPFAM" id="SSF141868">
    <property type="entry name" value="EAL domain-like"/>
    <property type="match status" value="1"/>
</dbReference>
<dbReference type="InterPro" id="IPR035965">
    <property type="entry name" value="PAS-like_dom_sf"/>
</dbReference>
<proteinExistence type="predicted"/>